<accession>A0ABY6E5J6</accession>
<organism evidence="9 10">
    <name type="scientific">Streptomyces cynarae</name>
    <dbReference type="NCBI Taxonomy" id="2981134"/>
    <lineage>
        <taxon>Bacteria</taxon>
        <taxon>Bacillati</taxon>
        <taxon>Actinomycetota</taxon>
        <taxon>Actinomycetes</taxon>
        <taxon>Kitasatosporales</taxon>
        <taxon>Streptomycetaceae</taxon>
        <taxon>Streptomyces</taxon>
    </lineage>
</organism>
<gene>
    <name evidence="9" type="ORF">N8I84_22050</name>
</gene>
<evidence type="ECO:0000259" key="8">
    <source>
        <dbReference type="PROSITE" id="PS50011"/>
    </source>
</evidence>
<evidence type="ECO:0000256" key="5">
    <source>
        <dbReference type="PROSITE-ProRule" id="PRU10141"/>
    </source>
</evidence>
<keyword evidence="7" id="KW-0812">Transmembrane</keyword>
<dbReference type="RefSeq" id="WP_263231116.1">
    <property type="nucleotide sequence ID" value="NZ_CP106793.1"/>
</dbReference>
<evidence type="ECO:0000313" key="9">
    <source>
        <dbReference type="EMBL" id="UXY21071.1"/>
    </source>
</evidence>
<feature type="transmembrane region" description="Helical" evidence="7">
    <location>
        <begin position="441"/>
        <end position="464"/>
    </location>
</feature>
<dbReference type="InterPro" id="IPR000719">
    <property type="entry name" value="Prot_kinase_dom"/>
</dbReference>
<dbReference type="InterPro" id="IPR008271">
    <property type="entry name" value="Ser/Thr_kinase_AS"/>
</dbReference>
<keyword evidence="7" id="KW-1133">Transmembrane helix</keyword>
<dbReference type="EMBL" id="CP106793">
    <property type="protein sequence ID" value="UXY21071.1"/>
    <property type="molecule type" value="Genomic_DNA"/>
</dbReference>
<reference evidence="9" key="1">
    <citation type="submission" date="2022-10" db="EMBL/GenBank/DDBJ databases">
        <authorList>
            <person name="Mo P."/>
        </authorList>
    </citation>
    <scope>NUCLEOTIDE SEQUENCE</scope>
    <source>
        <strain evidence="9">HUAS 13-4</strain>
    </source>
</reference>
<keyword evidence="3 9" id="KW-0418">Kinase</keyword>
<evidence type="ECO:0000256" key="3">
    <source>
        <dbReference type="ARBA" id="ARBA00022777"/>
    </source>
</evidence>
<dbReference type="Gene3D" id="3.30.200.20">
    <property type="entry name" value="Phosphorylase Kinase, domain 1"/>
    <property type="match status" value="1"/>
</dbReference>
<feature type="region of interest" description="Disordered" evidence="6">
    <location>
        <begin position="314"/>
        <end position="431"/>
    </location>
</feature>
<dbReference type="GO" id="GO:0016301">
    <property type="term" value="F:kinase activity"/>
    <property type="evidence" value="ECO:0007669"/>
    <property type="project" value="UniProtKB-KW"/>
</dbReference>
<evidence type="ECO:0000256" key="7">
    <source>
        <dbReference type="SAM" id="Phobius"/>
    </source>
</evidence>
<evidence type="ECO:0000313" key="10">
    <source>
        <dbReference type="Proteomes" id="UP001061298"/>
    </source>
</evidence>
<name>A0ABY6E5J6_9ACTN</name>
<feature type="compositionally biased region" description="Low complexity" evidence="6">
    <location>
        <begin position="477"/>
        <end position="511"/>
    </location>
</feature>
<dbReference type="PROSITE" id="PS50011">
    <property type="entry name" value="PROTEIN_KINASE_DOM"/>
    <property type="match status" value="1"/>
</dbReference>
<dbReference type="CDD" id="cd14014">
    <property type="entry name" value="STKc_PknB_like"/>
    <property type="match status" value="1"/>
</dbReference>
<keyword evidence="4 5" id="KW-0067">ATP-binding</keyword>
<keyword evidence="1" id="KW-0808">Transferase</keyword>
<dbReference type="PANTHER" id="PTHR43289:SF34">
    <property type="entry name" value="SERINE_THREONINE-PROTEIN KINASE YBDM-RELATED"/>
    <property type="match status" value="1"/>
</dbReference>
<dbReference type="SUPFAM" id="SSF56112">
    <property type="entry name" value="Protein kinase-like (PK-like)"/>
    <property type="match status" value="1"/>
</dbReference>
<evidence type="ECO:0000256" key="2">
    <source>
        <dbReference type="ARBA" id="ARBA00022741"/>
    </source>
</evidence>
<feature type="region of interest" description="Disordered" evidence="6">
    <location>
        <begin position="470"/>
        <end position="511"/>
    </location>
</feature>
<keyword evidence="7" id="KW-0472">Membrane</keyword>
<sequence>MERLGTGDPLGVPPGFKLRGSVGGYRLLARLGAGGMGSVYLARSDRGRTVAVKLVRRELAEQEEFRARFRQEVQAARRVGGYWTAPVLDADTEADIPWVATGYVAGPTLQTVVSQDHGALPERSVRVLAAGLAHALQDIHAAGLIHRDLKPSNVLVTIDGPRVIDFGIARALETLTGAGFTRTGALVGSPGFMAPEQVRGDRVTPACDVFCLGSVLAYAATGALPFGGANSGVHALMFRIAQEDPDLEGLPEGLAELVGDCLRKDPAARPTPAQILERTGADDTLSEGRSRDPWLPGALVAQLGRHAVRLLDTEDPEEPEDPEEWDGPERPQRPGGPERPGRPERPWGPEGPQGPGVPERAGSGAPGTADAPTAPAPLSASTIPGPPPASGAPYGAVPPPPGVFGPPPQQPRPPAPAGWGTPPYGPSAYGDPAPARRSGRFTALLILVALVVALGAGGSVYAVLRGDGTGTTGGGTPSRTSAPSTTPGPSTPGQPSSSASASASVSAGTGSPGAVPDAYLGTWTAAIDNATGHNTRRLVIQQGGVGDTVLSLTADGDTYHCVFRAELAEKPAVNGPLRIGPSTVGGGRPASSCTPGGASELTLLPDGRLKRVNTTTGEALTYTKTG</sequence>
<dbReference type="Proteomes" id="UP001061298">
    <property type="component" value="Chromosome"/>
</dbReference>
<protein>
    <submittedName>
        <fullName evidence="9">Protein kinase</fullName>
    </submittedName>
</protein>
<evidence type="ECO:0000256" key="4">
    <source>
        <dbReference type="ARBA" id="ARBA00022840"/>
    </source>
</evidence>
<dbReference type="InterPro" id="IPR017441">
    <property type="entry name" value="Protein_kinase_ATP_BS"/>
</dbReference>
<dbReference type="Pfam" id="PF00069">
    <property type="entry name" value="Pkinase"/>
    <property type="match status" value="1"/>
</dbReference>
<feature type="compositionally biased region" description="Pro residues" evidence="6">
    <location>
        <begin position="384"/>
        <end position="416"/>
    </location>
</feature>
<feature type="compositionally biased region" description="Low complexity" evidence="6">
    <location>
        <begin position="356"/>
        <end position="382"/>
    </location>
</feature>
<feature type="region of interest" description="Disordered" evidence="6">
    <location>
        <begin position="265"/>
        <end position="295"/>
    </location>
</feature>
<evidence type="ECO:0000256" key="6">
    <source>
        <dbReference type="SAM" id="MobiDB-lite"/>
    </source>
</evidence>
<keyword evidence="10" id="KW-1185">Reference proteome</keyword>
<dbReference type="SMART" id="SM00220">
    <property type="entry name" value="S_TKc"/>
    <property type="match status" value="1"/>
</dbReference>
<dbReference type="InterPro" id="IPR011009">
    <property type="entry name" value="Kinase-like_dom_sf"/>
</dbReference>
<dbReference type="PROSITE" id="PS00107">
    <property type="entry name" value="PROTEIN_KINASE_ATP"/>
    <property type="match status" value="1"/>
</dbReference>
<feature type="domain" description="Protein kinase" evidence="8">
    <location>
        <begin position="25"/>
        <end position="295"/>
    </location>
</feature>
<keyword evidence="2 5" id="KW-0547">Nucleotide-binding</keyword>
<proteinExistence type="predicted"/>
<evidence type="ECO:0000256" key="1">
    <source>
        <dbReference type="ARBA" id="ARBA00022679"/>
    </source>
</evidence>
<feature type="compositionally biased region" description="Acidic residues" evidence="6">
    <location>
        <begin position="314"/>
        <end position="326"/>
    </location>
</feature>
<dbReference type="Gene3D" id="1.10.510.10">
    <property type="entry name" value="Transferase(Phosphotransferase) domain 1"/>
    <property type="match status" value="1"/>
</dbReference>
<dbReference type="PROSITE" id="PS00108">
    <property type="entry name" value="PROTEIN_KINASE_ST"/>
    <property type="match status" value="1"/>
</dbReference>
<dbReference type="PANTHER" id="PTHR43289">
    <property type="entry name" value="MITOGEN-ACTIVATED PROTEIN KINASE KINASE KINASE 20-RELATED"/>
    <property type="match status" value="1"/>
</dbReference>
<feature type="binding site" evidence="5">
    <location>
        <position position="53"/>
    </location>
    <ligand>
        <name>ATP</name>
        <dbReference type="ChEBI" id="CHEBI:30616"/>
    </ligand>
</feature>